<accession>A0A9J6B479</accession>
<sequence>MMIMKVTKVQGQNGEQATSDTDLTDAHRLPIGDVHNSRSLTLRPPSPALPSREP</sequence>
<organism evidence="2 3">
    <name type="scientific">Solanum commersonii</name>
    <name type="common">Commerson's wild potato</name>
    <name type="synonym">Commerson's nightshade</name>
    <dbReference type="NCBI Taxonomy" id="4109"/>
    <lineage>
        <taxon>Eukaryota</taxon>
        <taxon>Viridiplantae</taxon>
        <taxon>Streptophyta</taxon>
        <taxon>Embryophyta</taxon>
        <taxon>Tracheophyta</taxon>
        <taxon>Spermatophyta</taxon>
        <taxon>Magnoliopsida</taxon>
        <taxon>eudicotyledons</taxon>
        <taxon>Gunneridae</taxon>
        <taxon>Pentapetalae</taxon>
        <taxon>asterids</taxon>
        <taxon>lamiids</taxon>
        <taxon>Solanales</taxon>
        <taxon>Solanaceae</taxon>
        <taxon>Solanoideae</taxon>
        <taxon>Solaneae</taxon>
        <taxon>Solanum</taxon>
    </lineage>
</organism>
<dbReference type="EMBL" id="JACXVP010000001">
    <property type="protein sequence ID" value="KAG5631427.1"/>
    <property type="molecule type" value="Genomic_DNA"/>
</dbReference>
<dbReference type="Proteomes" id="UP000824120">
    <property type="component" value="Chromosome 1"/>
</dbReference>
<evidence type="ECO:0000313" key="3">
    <source>
        <dbReference type="Proteomes" id="UP000824120"/>
    </source>
</evidence>
<feature type="compositionally biased region" description="Polar residues" evidence="1">
    <location>
        <begin position="9"/>
        <end position="21"/>
    </location>
</feature>
<reference evidence="2 3" key="1">
    <citation type="submission" date="2020-09" db="EMBL/GenBank/DDBJ databases">
        <title>De no assembly of potato wild relative species, Solanum commersonii.</title>
        <authorList>
            <person name="Cho K."/>
        </authorList>
    </citation>
    <scope>NUCLEOTIDE SEQUENCE [LARGE SCALE GENOMIC DNA]</scope>
    <source>
        <strain evidence="2">LZ3.2</strain>
        <tissue evidence="2">Leaf</tissue>
    </source>
</reference>
<evidence type="ECO:0000256" key="1">
    <source>
        <dbReference type="SAM" id="MobiDB-lite"/>
    </source>
</evidence>
<evidence type="ECO:0000313" key="2">
    <source>
        <dbReference type="EMBL" id="KAG5631427.1"/>
    </source>
</evidence>
<keyword evidence="3" id="KW-1185">Reference proteome</keyword>
<dbReference type="AlphaFoldDB" id="A0A9J6B479"/>
<comment type="caution">
    <text evidence="2">The sequence shown here is derived from an EMBL/GenBank/DDBJ whole genome shotgun (WGS) entry which is preliminary data.</text>
</comment>
<gene>
    <name evidence="2" type="ORF">H5410_003144</name>
</gene>
<protein>
    <submittedName>
        <fullName evidence="2">Uncharacterized protein</fullName>
    </submittedName>
</protein>
<feature type="region of interest" description="Disordered" evidence="1">
    <location>
        <begin position="1"/>
        <end position="54"/>
    </location>
</feature>
<proteinExistence type="predicted"/>
<name>A0A9J6B479_SOLCO</name>